<sequence>MLQDALLAWLHYLAIFVLIVLMTAEAVLLRPGMSAQSVGRLALYDRLYLASALAVLATGVLRLTLGAKGAAFYMANPWFHAKI</sequence>
<reference evidence="2 3" key="1">
    <citation type="submission" date="2014-03" db="EMBL/GenBank/DDBJ databases">
        <title>Genome sequence of Bordetella bronchiseptica.</title>
        <authorList>
            <person name="Harvill E."/>
            <person name="Goodfield L.L."/>
            <person name="Ivanov Y.V."/>
            <person name="Meyer J.A."/>
            <person name="Muse S.J."/>
            <person name="Jacobs N."/>
            <person name="Bendor L."/>
            <person name="Smallridge W.E."/>
            <person name="Brinkac L.M."/>
            <person name="Sanka R."/>
            <person name="Kim M."/>
            <person name="Losada L."/>
        </authorList>
    </citation>
    <scope>NUCLEOTIDE SEQUENCE [LARGE SCALE GENOMIC DNA]</scope>
    <source>
        <strain evidence="2 3">00-P-2796</strain>
    </source>
</reference>
<dbReference type="Pfam" id="PF09980">
    <property type="entry name" value="DUF2214"/>
    <property type="match status" value="1"/>
</dbReference>
<keyword evidence="1" id="KW-1133">Transmembrane helix</keyword>
<protein>
    <submittedName>
        <fullName evidence="2">Membrane protein, PF09980 domain protein</fullName>
    </submittedName>
</protein>
<evidence type="ECO:0000256" key="1">
    <source>
        <dbReference type="SAM" id="Phobius"/>
    </source>
</evidence>
<organism evidence="2 3">
    <name type="scientific">Bordetella bronchiseptica 00-P-2796</name>
    <dbReference type="NCBI Taxonomy" id="1331199"/>
    <lineage>
        <taxon>Bacteria</taxon>
        <taxon>Pseudomonadati</taxon>
        <taxon>Pseudomonadota</taxon>
        <taxon>Betaproteobacteria</taxon>
        <taxon>Burkholderiales</taxon>
        <taxon>Alcaligenaceae</taxon>
        <taxon>Bordetella</taxon>
    </lineage>
</organism>
<evidence type="ECO:0000313" key="3">
    <source>
        <dbReference type="Proteomes" id="UP000025756"/>
    </source>
</evidence>
<accession>A0ABR4RIZ1</accession>
<dbReference type="InterPro" id="IPR018706">
    <property type="entry name" value="DUF2214_membrane"/>
</dbReference>
<dbReference type="EMBL" id="JGWH01000045">
    <property type="protein sequence ID" value="KCV36987.1"/>
    <property type="molecule type" value="Genomic_DNA"/>
</dbReference>
<comment type="caution">
    <text evidence="2">The sequence shown here is derived from an EMBL/GenBank/DDBJ whole genome shotgun (WGS) entry which is preliminary data.</text>
</comment>
<name>A0ABR4RIZ1_BORBO</name>
<dbReference type="Proteomes" id="UP000025756">
    <property type="component" value="Unassembled WGS sequence"/>
</dbReference>
<keyword evidence="3" id="KW-1185">Reference proteome</keyword>
<proteinExistence type="predicted"/>
<feature type="transmembrane region" description="Helical" evidence="1">
    <location>
        <begin position="47"/>
        <end position="65"/>
    </location>
</feature>
<evidence type="ECO:0000313" key="2">
    <source>
        <dbReference type="EMBL" id="KCV36987.1"/>
    </source>
</evidence>
<feature type="transmembrane region" description="Helical" evidence="1">
    <location>
        <begin position="6"/>
        <end position="27"/>
    </location>
</feature>
<keyword evidence="1" id="KW-0472">Membrane</keyword>
<keyword evidence="1" id="KW-0812">Transmembrane</keyword>
<gene>
    <name evidence="2" type="ORF">L490_3438</name>
</gene>
<dbReference type="RefSeq" id="WP_033474273.1">
    <property type="nucleotide sequence ID" value="NZ_JGWH01000045.1"/>
</dbReference>
<feature type="non-terminal residue" evidence="2">
    <location>
        <position position="83"/>
    </location>
</feature>